<evidence type="ECO:0000259" key="1">
    <source>
        <dbReference type="PROSITE" id="PS50904"/>
    </source>
</evidence>
<dbReference type="Proteomes" id="UP000800038">
    <property type="component" value="Unassembled WGS sequence"/>
</dbReference>
<accession>A0A6A5STZ2</accession>
<dbReference type="InterPro" id="IPR029058">
    <property type="entry name" value="AB_hydrolase_fold"/>
</dbReference>
<proteinExistence type="predicted"/>
<dbReference type="InterPro" id="IPR000073">
    <property type="entry name" value="AB_hydrolase_1"/>
</dbReference>
<dbReference type="InterPro" id="IPR052897">
    <property type="entry name" value="Sec-Metab_Biosynth_Hydrolase"/>
</dbReference>
<name>A0A6A5STZ2_9PLEO</name>
<reference evidence="2" key="1">
    <citation type="journal article" date="2020" name="Stud. Mycol.">
        <title>101 Dothideomycetes genomes: a test case for predicting lifestyles and emergence of pathogens.</title>
        <authorList>
            <person name="Haridas S."/>
            <person name="Albert R."/>
            <person name="Binder M."/>
            <person name="Bloem J."/>
            <person name="Labutti K."/>
            <person name="Salamov A."/>
            <person name="Andreopoulos B."/>
            <person name="Baker S."/>
            <person name="Barry K."/>
            <person name="Bills G."/>
            <person name="Bluhm B."/>
            <person name="Cannon C."/>
            <person name="Castanera R."/>
            <person name="Culley D."/>
            <person name="Daum C."/>
            <person name="Ezra D."/>
            <person name="Gonzalez J."/>
            <person name="Henrissat B."/>
            <person name="Kuo A."/>
            <person name="Liang C."/>
            <person name="Lipzen A."/>
            <person name="Lutzoni F."/>
            <person name="Magnuson J."/>
            <person name="Mondo S."/>
            <person name="Nolan M."/>
            <person name="Ohm R."/>
            <person name="Pangilinan J."/>
            <person name="Park H.-J."/>
            <person name="Ramirez L."/>
            <person name="Alfaro M."/>
            <person name="Sun H."/>
            <person name="Tritt A."/>
            <person name="Yoshinaga Y."/>
            <person name="Zwiers L.-H."/>
            <person name="Turgeon B."/>
            <person name="Goodwin S."/>
            <person name="Spatafora J."/>
            <person name="Crous P."/>
            <person name="Grigoriev I."/>
        </authorList>
    </citation>
    <scope>NUCLEOTIDE SEQUENCE</scope>
    <source>
        <strain evidence="2">CBS 161.51</strain>
    </source>
</reference>
<evidence type="ECO:0000313" key="3">
    <source>
        <dbReference type="Proteomes" id="UP000800038"/>
    </source>
</evidence>
<dbReference type="InterPro" id="IPR006797">
    <property type="entry name" value="PRELI/MSF1_dom"/>
</dbReference>
<feature type="domain" description="PRELI/MSF1" evidence="1">
    <location>
        <begin position="94"/>
        <end position="184"/>
    </location>
</feature>
<feature type="non-terminal residue" evidence="2">
    <location>
        <position position="1"/>
    </location>
</feature>
<keyword evidence="3" id="KW-1185">Reference proteome</keyword>
<dbReference type="PANTHER" id="PTHR37017">
    <property type="entry name" value="AB HYDROLASE-1 DOMAIN-CONTAINING PROTEIN-RELATED"/>
    <property type="match status" value="1"/>
</dbReference>
<dbReference type="AlphaFoldDB" id="A0A6A5STZ2"/>
<evidence type="ECO:0000313" key="2">
    <source>
        <dbReference type="EMBL" id="KAF1943330.1"/>
    </source>
</evidence>
<organism evidence="2 3">
    <name type="scientific">Clathrospora elynae</name>
    <dbReference type="NCBI Taxonomy" id="706981"/>
    <lineage>
        <taxon>Eukaryota</taxon>
        <taxon>Fungi</taxon>
        <taxon>Dikarya</taxon>
        <taxon>Ascomycota</taxon>
        <taxon>Pezizomycotina</taxon>
        <taxon>Dothideomycetes</taxon>
        <taxon>Pleosporomycetidae</taxon>
        <taxon>Pleosporales</taxon>
        <taxon>Diademaceae</taxon>
        <taxon>Clathrospora</taxon>
    </lineage>
</organism>
<dbReference type="OrthoDB" id="1263307at2759"/>
<protein>
    <recommendedName>
        <fullName evidence="1">PRELI/MSF1 domain-containing protein</fullName>
    </recommendedName>
</protein>
<dbReference type="Pfam" id="PF12697">
    <property type="entry name" value="Abhydrolase_6"/>
    <property type="match status" value="1"/>
</dbReference>
<sequence>EEAIGKGNDVVIAPHSWSCIIAGSAFAGLGKKGWEAGGKGGGVIRAAYIAAFILPEGMSLVDVIQHDIPDCWDGPHVDPHDPKIFYNDLPEAEQKYWLSHIESHSLATWYSKTTAAFWKEIPTSYLLCEDDVCIPAVGQDMITHGVKEMGGEIEVTRIRSGHSHFLSKPGETVNWIRRVAGGDF</sequence>
<dbReference type="Gene3D" id="3.40.50.1820">
    <property type="entry name" value="alpha/beta hydrolase"/>
    <property type="match status" value="1"/>
</dbReference>
<dbReference type="PROSITE" id="PS50904">
    <property type="entry name" value="PRELI_MSF1"/>
    <property type="match status" value="1"/>
</dbReference>
<dbReference type="SUPFAM" id="SSF53474">
    <property type="entry name" value="alpha/beta-Hydrolases"/>
    <property type="match status" value="1"/>
</dbReference>
<dbReference type="EMBL" id="ML976026">
    <property type="protein sequence ID" value="KAF1943330.1"/>
    <property type="molecule type" value="Genomic_DNA"/>
</dbReference>
<gene>
    <name evidence="2" type="ORF">EJ02DRAFT_343443</name>
</gene>
<dbReference type="PANTHER" id="PTHR37017:SF11">
    <property type="entry name" value="ESTERASE_LIPASE_THIOESTERASE DOMAIN-CONTAINING PROTEIN"/>
    <property type="match status" value="1"/>
</dbReference>